<proteinExistence type="predicted"/>
<dbReference type="PRINTS" id="PR00038">
    <property type="entry name" value="HTHLUXR"/>
</dbReference>
<evidence type="ECO:0000259" key="5">
    <source>
        <dbReference type="PROSITE" id="PS50043"/>
    </source>
</evidence>
<comment type="caution">
    <text evidence="7">The sequence shown here is derived from an EMBL/GenBank/DDBJ whole genome shotgun (WGS) entry which is preliminary data.</text>
</comment>
<dbReference type="InterPro" id="IPR000792">
    <property type="entry name" value="Tscrpt_reg_LuxR_C"/>
</dbReference>
<dbReference type="Gene3D" id="1.10.10.10">
    <property type="entry name" value="Winged helix-like DNA-binding domain superfamily/Winged helix DNA-binding domain"/>
    <property type="match status" value="1"/>
</dbReference>
<dbReference type="Pfam" id="PF00072">
    <property type="entry name" value="Response_reg"/>
    <property type="match status" value="1"/>
</dbReference>
<dbReference type="PROSITE" id="PS50110">
    <property type="entry name" value="RESPONSE_REGULATORY"/>
    <property type="match status" value="1"/>
</dbReference>
<dbReference type="Pfam" id="PF00196">
    <property type="entry name" value="GerE"/>
    <property type="match status" value="1"/>
</dbReference>
<dbReference type="SUPFAM" id="SSF52172">
    <property type="entry name" value="CheY-like"/>
    <property type="match status" value="1"/>
</dbReference>
<dbReference type="EMBL" id="JAGINP010000026">
    <property type="protein sequence ID" value="MBP2296055.1"/>
    <property type="molecule type" value="Genomic_DNA"/>
</dbReference>
<evidence type="ECO:0000256" key="3">
    <source>
        <dbReference type="ARBA" id="ARBA00023163"/>
    </source>
</evidence>
<dbReference type="RefSeq" id="WP_209770769.1">
    <property type="nucleotide sequence ID" value="NZ_JAGINP010000026.1"/>
</dbReference>
<keyword evidence="3" id="KW-0804">Transcription</keyword>
<name>A0ABS4SU11_9PROT</name>
<keyword evidence="2" id="KW-0238">DNA-binding</keyword>
<dbReference type="PANTHER" id="PTHR44688">
    <property type="entry name" value="DNA-BINDING TRANSCRIPTIONAL ACTIVATOR DEVR_DOSR"/>
    <property type="match status" value="1"/>
</dbReference>
<dbReference type="InterPro" id="IPR001789">
    <property type="entry name" value="Sig_transdc_resp-reg_receiver"/>
</dbReference>
<keyword evidence="1" id="KW-0805">Transcription regulation</keyword>
<feature type="domain" description="Response regulatory" evidence="6">
    <location>
        <begin position="18"/>
        <end position="132"/>
    </location>
</feature>
<evidence type="ECO:0000256" key="4">
    <source>
        <dbReference type="PROSITE-ProRule" id="PRU00169"/>
    </source>
</evidence>
<keyword evidence="8" id="KW-1185">Reference proteome</keyword>
<dbReference type="SMART" id="SM00448">
    <property type="entry name" value="REC"/>
    <property type="match status" value="1"/>
</dbReference>
<evidence type="ECO:0000256" key="1">
    <source>
        <dbReference type="ARBA" id="ARBA00023015"/>
    </source>
</evidence>
<gene>
    <name evidence="7" type="ORF">J2851_005870</name>
</gene>
<sequence>MGTKAEGNATATAAATATVVIIDDDEAVREALEGLLDSVGLRVESFASVQQYVDGRPSIDVGCMVLDVRLPGRSGMDFQAELAKSGNSLPVIFISGHADVPMSVRAMKLGAFEFLTKPVHHQELLDSIQAAIARHRARRDQERALVLHRARFDTLTAREREITLMVVSGLRNKQIAGDLGLSEATVKLHRGQAMRKMEARSVVDLVRIVDTLVPQAEGA</sequence>
<evidence type="ECO:0000313" key="8">
    <source>
        <dbReference type="Proteomes" id="UP000781958"/>
    </source>
</evidence>
<feature type="domain" description="HTH luxR-type" evidence="5">
    <location>
        <begin position="148"/>
        <end position="213"/>
    </location>
</feature>
<dbReference type="SUPFAM" id="SSF46894">
    <property type="entry name" value="C-terminal effector domain of the bipartite response regulators"/>
    <property type="match status" value="1"/>
</dbReference>
<dbReference type="Gene3D" id="3.40.50.2300">
    <property type="match status" value="1"/>
</dbReference>
<organism evidence="7 8">
    <name type="scientific">Azospirillum rugosum</name>
    <dbReference type="NCBI Taxonomy" id="416170"/>
    <lineage>
        <taxon>Bacteria</taxon>
        <taxon>Pseudomonadati</taxon>
        <taxon>Pseudomonadota</taxon>
        <taxon>Alphaproteobacteria</taxon>
        <taxon>Rhodospirillales</taxon>
        <taxon>Azospirillaceae</taxon>
        <taxon>Azospirillum</taxon>
    </lineage>
</organism>
<keyword evidence="4" id="KW-0597">Phosphoprotein</keyword>
<evidence type="ECO:0000259" key="6">
    <source>
        <dbReference type="PROSITE" id="PS50110"/>
    </source>
</evidence>
<evidence type="ECO:0000256" key="2">
    <source>
        <dbReference type="ARBA" id="ARBA00023125"/>
    </source>
</evidence>
<protein>
    <submittedName>
        <fullName evidence="7">FixJ family two-component response regulator</fullName>
    </submittedName>
</protein>
<feature type="modified residue" description="4-aspartylphosphate" evidence="4">
    <location>
        <position position="67"/>
    </location>
</feature>
<dbReference type="InterPro" id="IPR036388">
    <property type="entry name" value="WH-like_DNA-bd_sf"/>
</dbReference>
<dbReference type="SMART" id="SM00421">
    <property type="entry name" value="HTH_LUXR"/>
    <property type="match status" value="1"/>
</dbReference>
<dbReference type="PROSITE" id="PS50043">
    <property type="entry name" value="HTH_LUXR_2"/>
    <property type="match status" value="1"/>
</dbReference>
<dbReference type="CDD" id="cd06170">
    <property type="entry name" value="LuxR_C_like"/>
    <property type="match status" value="1"/>
</dbReference>
<dbReference type="InterPro" id="IPR011006">
    <property type="entry name" value="CheY-like_superfamily"/>
</dbReference>
<evidence type="ECO:0000313" key="7">
    <source>
        <dbReference type="EMBL" id="MBP2296055.1"/>
    </source>
</evidence>
<dbReference type="InterPro" id="IPR016032">
    <property type="entry name" value="Sig_transdc_resp-reg_C-effctor"/>
</dbReference>
<reference evidence="7 8" key="1">
    <citation type="submission" date="2021-03" db="EMBL/GenBank/DDBJ databases">
        <title>Genomic Encyclopedia of Type Strains, Phase III (KMG-III): the genomes of soil and plant-associated and newly described type strains.</title>
        <authorList>
            <person name="Whitman W."/>
        </authorList>
    </citation>
    <scope>NUCLEOTIDE SEQUENCE [LARGE SCALE GENOMIC DNA]</scope>
    <source>
        <strain evidence="7 8">IMMIB AFH-6</strain>
    </source>
</reference>
<dbReference type="Proteomes" id="UP000781958">
    <property type="component" value="Unassembled WGS sequence"/>
</dbReference>
<accession>A0ABS4SU11</accession>
<dbReference type="PANTHER" id="PTHR44688:SF16">
    <property type="entry name" value="DNA-BINDING TRANSCRIPTIONAL ACTIVATOR DEVR_DOSR"/>
    <property type="match status" value="1"/>
</dbReference>